<protein>
    <recommendedName>
        <fullName evidence="7">CstA N-terminal domain-containing protein</fullName>
    </recommendedName>
</protein>
<evidence type="ECO:0000256" key="3">
    <source>
        <dbReference type="ARBA" id="ARBA00022692"/>
    </source>
</evidence>
<dbReference type="GO" id="GO:0009267">
    <property type="term" value="P:cellular response to starvation"/>
    <property type="evidence" value="ECO:0007669"/>
    <property type="project" value="InterPro"/>
</dbReference>
<evidence type="ECO:0000259" key="7">
    <source>
        <dbReference type="Pfam" id="PF02554"/>
    </source>
</evidence>
<proteinExistence type="predicted"/>
<keyword evidence="3 6" id="KW-0812">Transmembrane</keyword>
<feature type="transmembrane region" description="Helical" evidence="6">
    <location>
        <begin position="131"/>
        <end position="153"/>
    </location>
</feature>
<dbReference type="Pfam" id="PF02554">
    <property type="entry name" value="CstA"/>
    <property type="match status" value="1"/>
</dbReference>
<dbReference type="InterPro" id="IPR003706">
    <property type="entry name" value="CstA_N"/>
</dbReference>
<gene>
    <name evidence="8" type="ORF">EF807_03615</name>
</gene>
<evidence type="ECO:0000256" key="5">
    <source>
        <dbReference type="ARBA" id="ARBA00023136"/>
    </source>
</evidence>
<feature type="domain" description="CstA N-terminal" evidence="7">
    <location>
        <begin position="6"/>
        <end position="152"/>
    </location>
</feature>
<dbReference type="EMBL" id="RXIL01000060">
    <property type="protein sequence ID" value="RZN70183.1"/>
    <property type="molecule type" value="Genomic_DNA"/>
</dbReference>
<sequence>MGVELNSAIVAIAAIFALLSGYKFYGTFIEKKIVKPEEKPTSAHELRDDFDYSPARRITLFGHHPSSIAGAGPILGPVAAAIAFGWTGCLLWIVIGGIFMGAVHDHLSLMISVRHKGVSIPDLSGEIVSPLARLLFTIFVWITLVLVIVIFGITDGHSIACRIPLPCDASVCPRY</sequence>
<reference evidence="8 9" key="1">
    <citation type="journal article" date="2019" name="Nat. Microbiol.">
        <title>Wide diversity of methane and short-chain alkane metabolisms in uncultured archaea.</title>
        <authorList>
            <person name="Borrel G."/>
            <person name="Adam P.S."/>
            <person name="McKay L.J."/>
            <person name="Chen L.X."/>
            <person name="Sierra-Garcia I.N."/>
            <person name="Sieber C.M."/>
            <person name="Letourneur Q."/>
            <person name="Ghozlane A."/>
            <person name="Andersen G.L."/>
            <person name="Li W.J."/>
            <person name="Hallam S.J."/>
            <person name="Muyzer G."/>
            <person name="de Oliveira V.M."/>
            <person name="Inskeep W.P."/>
            <person name="Banfield J.F."/>
            <person name="Gribaldo S."/>
        </authorList>
    </citation>
    <scope>NUCLEOTIDE SEQUENCE [LARGE SCALE GENOMIC DNA]</scope>
    <source>
        <strain evidence="8">NM1b</strain>
    </source>
</reference>
<evidence type="ECO:0000313" key="9">
    <source>
        <dbReference type="Proteomes" id="UP000320766"/>
    </source>
</evidence>
<keyword evidence="5 6" id="KW-0472">Membrane</keyword>
<evidence type="ECO:0000256" key="1">
    <source>
        <dbReference type="ARBA" id="ARBA00004651"/>
    </source>
</evidence>
<dbReference type="InterPro" id="IPR051605">
    <property type="entry name" value="CstA"/>
</dbReference>
<comment type="subcellular location">
    <subcellularLocation>
        <location evidence="1">Cell membrane</location>
        <topology evidence="1">Multi-pass membrane protein</topology>
    </subcellularLocation>
</comment>
<keyword evidence="2" id="KW-1003">Cell membrane</keyword>
<dbReference type="Proteomes" id="UP000320766">
    <property type="component" value="Unassembled WGS sequence"/>
</dbReference>
<evidence type="ECO:0000313" key="8">
    <source>
        <dbReference type="EMBL" id="RZN70183.1"/>
    </source>
</evidence>
<dbReference type="PANTHER" id="PTHR30252">
    <property type="entry name" value="INNER MEMBRANE PEPTIDE TRANSPORTER"/>
    <property type="match status" value="1"/>
</dbReference>
<feature type="transmembrane region" description="Helical" evidence="6">
    <location>
        <begin position="6"/>
        <end position="25"/>
    </location>
</feature>
<dbReference type="PANTHER" id="PTHR30252:SF0">
    <property type="entry name" value="PEPTIDE TRANSPORTER CSTA"/>
    <property type="match status" value="1"/>
</dbReference>
<feature type="transmembrane region" description="Helical" evidence="6">
    <location>
        <begin position="74"/>
        <end position="100"/>
    </location>
</feature>
<accession>A0A520KXA9</accession>
<dbReference type="AlphaFoldDB" id="A0A520KXA9"/>
<organism evidence="8 9">
    <name type="scientific">Candidatus Methanolliviera hydrocarbonicum</name>
    <dbReference type="NCBI Taxonomy" id="2491085"/>
    <lineage>
        <taxon>Archaea</taxon>
        <taxon>Methanobacteriati</taxon>
        <taxon>Methanobacteriota</taxon>
        <taxon>Candidatus Methanoliparia</taxon>
        <taxon>Candidatus Methanoliparales</taxon>
        <taxon>Candidatus Methanollivieraceae</taxon>
        <taxon>Candidatus Methanolliviera</taxon>
    </lineage>
</organism>
<keyword evidence="4 6" id="KW-1133">Transmembrane helix</keyword>
<dbReference type="GO" id="GO:0005886">
    <property type="term" value="C:plasma membrane"/>
    <property type="evidence" value="ECO:0007669"/>
    <property type="project" value="UniProtKB-SubCell"/>
</dbReference>
<name>A0A520KXA9_9EURY</name>
<evidence type="ECO:0000256" key="2">
    <source>
        <dbReference type="ARBA" id="ARBA00022475"/>
    </source>
</evidence>
<evidence type="ECO:0000256" key="6">
    <source>
        <dbReference type="SAM" id="Phobius"/>
    </source>
</evidence>
<comment type="caution">
    <text evidence="8">The sequence shown here is derived from an EMBL/GenBank/DDBJ whole genome shotgun (WGS) entry which is preliminary data.</text>
</comment>
<evidence type="ECO:0000256" key="4">
    <source>
        <dbReference type="ARBA" id="ARBA00022989"/>
    </source>
</evidence>